<name>A0A835MI09_9MAGN</name>
<feature type="coiled-coil region" evidence="1">
    <location>
        <begin position="189"/>
        <end position="230"/>
    </location>
</feature>
<dbReference type="AlphaFoldDB" id="A0A835MI09"/>
<reference evidence="3 4" key="1">
    <citation type="submission" date="2020-10" db="EMBL/GenBank/DDBJ databases">
        <title>The Coptis chinensis genome and diversification of protoberbering-type alkaloids.</title>
        <authorList>
            <person name="Wang B."/>
            <person name="Shu S."/>
            <person name="Song C."/>
            <person name="Liu Y."/>
        </authorList>
    </citation>
    <scope>NUCLEOTIDE SEQUENCE [LARGE SCALE GENOMIC DNA]</scope>
    <source>
        <strain evidence="3">HL-2020</strain>
        <tissue evidence="3">Leaf</tissue>
    </source>
</reference>
<feature type="coiled-coil region" evidence="1">
    <location>
        <begin position="130"/>
        <end position="157"/>
    </location>
</feature>
<keyword evidence="4" id="KW-1185">Reference proteome</keyword>
<dbReference type="InterPro" id="IPR040289">
    <property type="entry name" value="MBP2C"/>
</dbReference>
<comment type="caution">
    <text evidence="3">The sequence shown here is derived from an EMBL/GenBank/DDBJ whole genome shotgun (WGS) entry which is preliminary data.</text>
</comment>
<evidence type="ECO:0000256" key="2">
    <source>
        <dbReference type="SAM" id="MobiDB-lite"/>
    </source>
</evidence>
<evidence type="ECO:0000313" key="3">
    <source>
        <dbReference type="EMBL" id="KAF9624461.1"/>
    </source>
</evidence>
<dbReference type="EMBL" id="JADFTS010000001">
    <property type="protein sequence ID" value="KAF9624461.1"/>
    <property type="molecule type" value="Genomic_DNA"/>
</dbReference>
<proteinExistence type="predicted"/>
<feature type="region of interest" description="Disordered" evidence="2">
    <location>
        <begin position="1"/>
        <end position="39"/>
    </location>
</feature>
<accession>A0A835MI09</accession>
<organism evidence="3 4">
    <name type="scientific">Coptis chinensis</name>
    <dbReference type="NCBI Taxonomy" id="261450"/>
    <lineage>
        <taxon>Eukaryota</taxon>
        <taxon>Viridiplantae</taxon>
        <taxon>Streptophyta</taxon>
        <taxon>Embryophyta</taxon>
        <taxon>Tracheophyta</taxon>
        <taxon>Spermatophyta</taxon>
        <taxon>Magnoliopsida</taxon>
        <taxon>Ranunculales</taxon>
        <taxon>Ranunculaceae</taxon>
        <taxon>Coptidoideae</taxon>
        <taxon>Coptis</taxon>
    </lineage>
</organism>
<dbReference type="GO" id="GO:0010497">
    <property type="term" value="P:plasmodesmata-mediated intercellular transport"/>
    <property type="evidence" value="ECO:0007669"/>
    <property type="project" value="InterPro"/>
</dbReference>
<dbReference type="GO" id="GO:0008017">
    <property type="term" value="F:microtubule binding"/>
    <property type="evidence" value="ECO:0007669"/>
    <property type="project" value="InterPro"/>
</dbReference>
<keyword evidence="1" id="KW-0175">Coiled coil</keyword>
<sequence length="295" mass="34127">MYEEQNIFDLEEENGESLINDPKSWLSGEDQSPSQSQRSSFDRVLYKNLVEMIPLVESLMDGRANSSFTRRASMVYTKTPYREMYPKKIGELKGRKAAQSILAKKRGVSTDEYSIFTARPSSLDKDREPLLMLQEQVESLQKKLLEKDELLKSTEKSVSLISSLQVKLDELKCQVAEKDSLFRSVHLQLSEAKINLADKQAALEKLRWEASESNRKVEKLREDLESMQGEVSTFMLVLEGLIASDETHSVDYDIIPYNLDQLSYIDHMNEMEMQKMEEARETYIDSAHYCKRKPR</sequence>
<dbReference type="PANTHER" id="PTHR35502:SF2">
    <property type="entry name" value="PROTEIN MICROTUBULE BINDING PROTEIN 2C"/>
    <property type="match status" value="1"/>
</dbReference>
<evidence type="ECO:0000313" key="4">
    <source>
        <dbReference type="Proteomes" id="UP000631114"/>
    </source>
</evidence>
<dbReference type="PANTHER" id="PTHR35502">
    <property type="entry name" value="PROTEIN MICROTUBULE BINDING PROTEIN 2C"/>
    <property type="match status" value="1"/>
</dbReference>
<protein>
    <submittedName>
        <fullName evidence="3">Uncharacterized protein</fullName>
    </submittedName>
</protein>
<dbReference type="Proteomes" id="UP000631114">
    <property type="component" value="Unassembled WGS sequence"/>
</dbReference>
<gene>
    <name evidence="3" type="ORF">IFM89_011469</name>
</gene>
<dbReference type="OrthoDB" id="1915670at2759"/>
<feature type="compositionally biased region" description="Polar residues" evidence="2">
    <location>
        <begin position="29"/>
        <end position="39"/>
    </location>
</feature>
<evidence type="ECO:0000256" key="1">
    <source>
        <dbReference type="SAM" id="Coils"/>
    </source>
</evidence>